<sequence>MGNNIFFFFHVWLRTLDRRHCRARPKELRSDVLMTRTKVETMTDQRRAPPPPPPRGVTLRSPSAVIAPSGAFGTAHPPSSIATSASTSAVNRLPFKTSNAVAPNAIAPTIKPVMKEHVPAELSAGLSVVQQQHHPQGYLETRYAYSVNGILGSAAQASAAAAFFASRQNVPAHCACVRAIFVLGKFSYVLAD</sequence>
<accession>A0ABQ9Z7E8</accession>
<dbReference type="EMBL" id="JAOYFB010000002">
    <property type="protein sequence ID" value="KAK4008824.1"/>
    <property type="molecule type" value="Genomic_DNA"/>
</dbReference>
<name>A0ABQ9Z7E8_9CRUS</name>
<comment type="caution">
    <text evidence="2">The sequence shown here is derived from an EMBL/GenBank/DDBJ whole genome shotgun (WGS) entry which is preliminary data.</text>
</comment>
<organism evidence="2 3">
    <name type="scientific">Daphnia magna</name>
    <dbReference type="NCBI Taxonomy" id="35525"/>
    <lineage>
        <taxon>Eukaryota</taxon>
        <taxon>Metazoa</taxon>
        <taxon>Ecdysozoa</taxon>
        <taxon>Arthropoda</taxon>
        <taxon>Crustacea</taxon>
        <taxon>Branchiopoda</taxon>
        <taxon>Diplostraca</taxon>
        <taxon>Cladocera</taxon>
        <taxon>Anomopoda</taxon>
        <taxon>Daphniidae</taxon>
        <taxon>Daphnia</taxon>
    </lineage>
</organism>
<evidence type="ECO:0000313" key="2">
    <source>
        <dbReference type="EMBL" id="KAK4008824.1"/>
    </source>
</evidence>
<protein>
    <submittedName>
        <fullName evidence="2">Uncharacterized protein</fullName>
    </submittedName>
</protein>
<keyword evidence="3" id="KW-1185">Reference proteome</keyword>
<evidence type="ECO:0000256" key="1">
    <source>
        <dbReference type="SAM" id="MobiDB-lite"/>
    </source>
</evidence>
<dbReference type="Proteomes" id="UP001234178">
    <property type="component" value="Unassembled WGS sequence"/>
</dbReference>
<evidence type="ECO:0000313" key="3">
    <source>
        <dbReference type="Proteomes" id="UP001234178"/>
    </source>
</evidence>
<gene>
    <name evidence="2" type="ORF">OUZ56_013951</name>
</gene>
<proteinExistence type="predicted"/>
<feature type="region of interest" description="Disordered" evidence="1">
    <location>
        <begin position="39"/>
        <end position="58"/>
    </location>
</feature>
<reference evidence="2 3" key="1">
    <citation type="journal article" date="2023" name="Nucleic Acids Res.">
        <title>The hologenome of Daphnia magna reveals possible DNA methylation and microbiome-mediated evolution of the host genome.</title>
        <authorList>
            <person name="Chaturvedi A."/>
            <person name="Li X."/>
            <person name="Dhandapani V."/>
            <person name="Marshall H."/>
            <person name="Kissane S."/>
            <person name="Cuenca-Cambronero M."/>
            <person name="Asole G."/>
            <person name="Calvet F."/>
            <person name="Ruiz-Romero M."/>
            <person name="Marangio P."/>
            <person name="Guigo R."/>
            <person name="Rago D."/>
            <person name="Mirbahai L."/>
            <person name="Eastwood N."/>
            <person name="Colbourne J.K."/>
            <person name="Zhou J."/>
            <person name="Mallon E."/>
            <person name="Orsini L."/>
        </authorList>
    </citation>
    <scope>NUCLEOTIDE SEQUENCE [LARGE SCALE GENOMIC DNA]</scope>
    <source>
        <strain evidence="2">LRV0_1</strain>
    </source>
</reference>